<gene>
    <name evidence="1" type="ORF">UFOPK2275_00815</name>
</gene>
<reference evidence="1" key="1">
    <citation type="submission" date="2020-05" db="EMBL/GenBank/DDBJ databases">
        <authorList>
            <person name="Chiriac C."/>
            <person name="Salcher M."/>
            <person name="Ghai R."/>
            <person name="Kavagutti S V."/>
        </authorList>
    </citation>
    <scope>NUCLEOTIDE SEQUENCE</scope>
</reference>
<dbReference type="EMBL" id="CAEZWQ010000092">
    <property type="protein sequence ID" value="CAB4665790.1"/>
    <property type="molecule type" value="Genomic_DNA"/>
</dbReference>
<accession>A0A6J6LV79</accession>
<sequence>MRVDTPEPSSTTNRGLCIRTKSAIVKRRSGDAAQLLVGGIGAENLSSATNCEKASPWRYDCKTEALISLVAAVISREMRSNFDEVF</sequence>
<organism evidence="1">
    <name type="scientific">freshwater metagenome</name>
    <dbReference type="NCBI Taxonomy" id="449393"/>
    <lineage>
        <taxon>unclassified sequences</taxon>
        <taxon>metagenomes</taxon>
        <taxon>ecological metagenomes</taxon>
    </lineage>
</organism>
<dbReference type="AlphaFoldDB" id="A0A6J6LV79"/>
<proteinExistence type="predicted"/>
<evidence type="ECO:0000313" key="1">
    <source>
        <dbReference type="EMBL" id="CAB4665790.1"/>
    </source>
</evidence>
<name>A0A6J6LV79_9ZZZZ</name>
<protein>
    <submittedName>
        <fullName evidence="1">Unannotated protein</fullName>
    </submittedName>
</protein>